<keyword evidence="5 7" id="KW-0472">Membrane</keyword>
<keyword evidence="3 7" id="KW-0812">Transmembrane</keyword>
<feature type="compositionally biased region" description="Pro residues" evidence="6">
    <location>
        <begin position="355"/>
        <end position="365"/>
    </location>
</feature>
<reference evidence="9" key="1">
    <citation type="journal article" date="2019" name="Int. J. Syst. Evol. Microbiol.">
        <title>The Global Catalogue of Microorganisms (GCM) 10K type strain sequencing project: providing services to taxonomists for standard genome sequencing and annotation.</title>
        <authorList>
            <consortium name="The Broad Institute Genomics Platform"/>
            <consortium name="The Broad Institute Genome Sequencing Center for Infectious Disease"/>
            <person name="Wu L."/>
            <person name="Ma J."/>
        </authorList>
    </citation>
    <scope>NUCLEOTIDE SEQUENCE [LARGE SCALE GENOMIC DNA]</scope>
    <source>
        <strain evidence="9">YIM 94188</strain>
    </source>
</reference>
<proteinExistence type="predicted"/>
<protein>
    <submittedName>
        <fullName evidence="8">YihY/virulence factor BrkB family protein</fullName>
    </submittedName>
</protein>
<feature type="region of interest" description="Disordered" evidence="6">
    <location>
        <begin position="347"/>
        <end position="375"/>
    </location>
</feature>
<gene>
    <name evidence="8" type="ORF">ACFPQB_09855</name>
</gene>
<feature type="transmembrane region" description="Helical" evidence="7">
    <location>
        <begin position="211"/>
        <end position="232"/>
    </location>
</feature>
<dbReference type="Pfam" id="PF03631">
    <property type="entry name" value="Virul_fac_BrkB"/>
    <property type="match status" value="1"/>
</dbReference>
<feature type="transmembrane region" description="Helical" evidence="7">
    <location>
        <begin position="144"/>
        <end position="166"/>
    </location>
</feature>
<keyword evidence="4 7" id="KW-1133">Transmembrane helix</keyword>
<feature type="transmembrane region" description="Helical" evidence="7">
    <location>
        <begin position="178"/>
        <end position="199"/>
    </location>
</feature>
<keyword evidence="9" id="KW-1185">Reference proteome</keyword>
<evidence type="ECO:0000256" key="5">
    <source>
        <dbReference type="ARBA" id="ARBA00023136"/>
    </source>
</evidence>
<comment type="caution">
    <text evidence="8">The sequence shown here is derived from an EMBL/GenBank/DDBJ whole genome shotgun (WGS) entry which is preliminary data.</text>
</comment>
<keyword evidence="2" id="KW-1003">Cell membrane</keyword>
<dbReference type="PANTHER" id="PTHR30213:SF1">
    <property type="entry name" value="INNER MEMBRANE PROTEIN YHJD"/>
    <property type="match status" value="1"/>
</dbReference>
<evidence type="ECO:0000313" key="8">
    <source>
        <dbReference type="EMBL" id="MFC5729222.1"/>
    </source>
</evidence>
<evidence type="ECO:0000256" key="2">
    <source>
        <dbReference type="ARBA" id="ARBA00022475"/>
    </source>
</evidence>
<evidence type="ECO:0000256" key="6">
    <source>
        <dbReference type="SAM" id="MobiDB-lite"/>
    </source>
</evidence>
<dbReference type="InterPro" id="IPR017039">
    <property type="entry name" value="Virul_fac_BrkB"/>
</dbReference>
<evidence type="ECO:0000256" key="4">
    <source>
        <dbReference type="ARBA" id="ARBA00022989"/>
    </source>
</evidence>
<evidence type="ECO:0000256" key="1">
    <source>
        <dbReference type="ARBA" id="ARBA00004651"/>
    </source>
</evidence>
<dbReference type="RefSeq" id="WP_240769607.1">
    <property type="nucleotide sequence ID" value="NZ_JBHSNS010000003.1"/>
</dbReference>
<evidence type="ECO:0000256" key="3">
    <source>
        <dbReference type="ARBA" id="ARBA00022692"/>
    </source>
</evidence>
<feature type="transmembrane region" description="Helical" evidence="7">
    <location>
        <begin position="252"/>
        <end position="279"/>
    </location>
</feature>
<evidence type="ECO:0000313" key="9">
    <source>
        <dbReference type="Proteomes" id="UP001596072"/>
    </source>
</evidence>
<comment type="subcellular location">
    <subcellularLocation>
        <location evidence="1">Cell membrane</location>
        <topology evidence="1">Multi-pass membrane protein</topology>
    </subcellularLocation>
</comment>
<name>A0ABW0ZFE5_9ACTN</name>
<dbReference type="Proteomes" id="UP001596072">
    <property type="component" value="Unassembled WGS sequence"/>
</dbReference>
<dbReference type="PANTHER" id="PTHR30213">
    <property type="entry name" value="INNER MEMBRANE PROTEIN YHJD"/>
    <property type="match status" value="1"/>
</dbReference>
<sequence>MGVVGSMDRGQRRFAPAGFPLAVIYKFFDDQGNYLAAILTFYAFLAIFPLLLLGSSILGFVLEGRPDLQQAVLDSALAQFPIIGDQLGRPEGLQGSTGGIIVGSLGALYGALGLGLALQNVQSAAWAVPRNIRPHPVLTRINSLLLLAVAGSAILAISIGSAVLTTTRLVGEMSTHGWFHWLVRLVTVLLLGVVLTILLRMAAARAIRHNVARAAPGGFTIAVMWQLLQYIGTIYVTDVIASADRNQMTQTFSVVLGLMVLLYIGAIIGVLGIEVNVVLQRRLWPRALLTPFTDAVDLTEADRRAYAMYAQMQRHKGFQTVAVRFDGRDGDTYEIVLDPATEKVIKQHTPASGVPLPPPPAPATPPDQGTVPPAV</sequence>
<organism evidence="8 9">
    <name type="scientific">Nocardioides vastitatis</name>
    <dbReference type="NCBI Taxonomy" id="2568655"/>
    <lineage>
        <taxon>Bacteria</taxon>
        <taxon>Bacillati</taxon>
        <taxon>Actinomycetota</taxon>
        <taxon>Actinomycetes</taxon>
        <taxon>Propionibacteriales</taxon>
        <taxon>Nocardioidaceae</taxon>
        <taxon>Nocardioides</taxon>
    </lineage>
</organism>
<feature type="transmembrane region" description="Helical" evidence="7">
    <location>
        <begin position="34"/>
        <end position="62"/>
    </location>
</feature>
<accession>A0ABW0ZFE5</accession>
<dbReference type="EMBL" id="JBHSNS010000003">
    <property type="protein sequence ID" value="MFC5729222.1"/>
    <property type="molecule type" value="Genomic_DNA"/>
</dbReference>
<evidence type="ECO:0000256" key="7">
    <source>
        <dbReference type="SAM" id="Phobius"/>
    </source>
</evidence>